<reference evidence="1" key="2">
    <citation type="journal article" date="2015" name="Fish Shellfish Immunol.">
        <title>Early steps in the European eel (Anguilla anguilla)-Vibrio vulnificus interaction in the gills: Role of the RtxA13 toxin.</title>
        <authorList>
            <person name="Callol A."/>
            <person name="Pajuelo D."/>
            <person name="Ebbesson L."/>
            <person name="Teles M."/>
            <person name="MacKenzie S."/>
            <person name="Amaro C."/>
        </authorList>
    </citation>
    <scope>NUCLEOTIDE SEQUENCE</scope>
</reference>
<organism evidence="1">
    <name type="scientific">Anguilla anguilla</name>
    <name type="common">European freshwater eel</name>
    <name type="synonym">Muraena anguilla</name>
    <dbReference type="NCBI Taxonomy" id="7936"/>
    <lineage>
        <taxon>Eukaryota</taxon>
        <taxon>Metazoa</taxon>
        <taxon>Chordata</taxon>
        <taxon>Craniata</taxon>
        <taxon>Vertebrata</taxon>
        <taxon>Euteleostomi</taxon>
        <taxon>Actinopterygii</taxon>
        <taxon>Neopterygii</taxon>
        <taxon>Teleostei</taxon>
        <taxon>Anguilliformes</taxon>
        <taxon>Anguillidae</taxon>
        <taxon>Anguilla</taxon>
    </lineage>
</organism>
<protein>
    <submittedName>
        <fullName evidence="1">Uncharacterized protein</fullName>
    </submittedName>
</protein>
<evidence type="ECO:0000313" key="1">
    <source>
        <dbReference type="EMBL" id="JAH30425.1"/>
    </source>
</evidence>
<reference evidence="1" key="1">
    <citation type="submission" date="2014-11" db="EMBL/GenBank/DDBJ databases">
        <authorList>
            <person name="Amaro Gonzalez C."/>
        </authorList>
    </citation>
    <scope>NUCLEOTIDE SEQUENCE</scope>
</reference>
<dbReference type="EMBL" id="GBXM01078152">
    <property type="protein sequence ID" value="JAH30425.1"/>
    <property type="molecule type" value="Transcribed_RNA"/>
</dbReference>
<dbReference type="AlphaFoldDB" id="A0A0E9RPU5"/>
<proteinExistence type="predicted"/>
<sequence length="46" mass="5192">MKSKAGLSSCLLQVYIDEFSCENIHVQTGQNIIQSLCHFNGNFEML</sequence>
<accession>A0A0E9RPU5</accession>
<name>A0A0E9RPU5_ANGAN</name>